<dbReference type="Proteomes" id="UP000186922">
    <property type="component" value="Unassembled WGS sequence"/>
</dbReference>
<gene>
    <name evidence="1" type="primary">RvY_12038-1</name>
    <name evidence="1" type="synonym">RvY_12038.1</name>
    <name evidence="1" type="ORF">RvY_12038</name>
</gene>
<organism evidence="1 2">
    <name type="scientific">Ramazzottius varieornatus</name>
    <name type="common">Water bear</name>
    <name type="synonym">Tardigrade</name>
    <dbReference type="NCBI Taxonomy" id="947166"/>
    <lineage>
        <taxon>Eukaryota</taxon>
        <taxon>Metazoa</taxon>
        <taxon>Ecdysozoa</taxon>
        <taxon>Tardigrada</taxon>
        <taxon>Eutardigrada</taxon>
        <taxon>Parachela</taxon>
        <taxon>Hypsibioidea</taxon>
        <taxon>Ramazzottiidae</taxon>
        <taxon>Ramazzottius</taxon>
    </lineage>
</organism>
<dbReference type="EMBL" id="BDGG01000007">
    <property type="protein sequence ID" value="GAV01302.1"/>
    <property type="molecule type" value="Genomic_DNA"/>
</dbReference>
<evidence type="ECO:0000313" key="2">
    <source>
        <dbReference type="Proteomes" id="UP000186922"/>
    </source>
</evidence>
<keyword evidence="2" id="KW-1185">Reference proteome</keyword>
<proteinExistence type="predicted"/>
<protein>
    <submittedName>
        <fullName evidence="1">Uncharacterized protein</fullName>
    </submittedName>
</protein>
<reference evidence="1 2" key="1">
    <citation type="journal article" date="2016" name="Nat. Commun.">
        <title>Extremotolerant tardigrade genome and improved radiotolerance of human cultured cells by tardigrade-unique protein.</title>
        <authorList>
            <person name="Hashimoto T."/>
            <person name="Horikawa D.D."/>
            <person name="Saito Y."/>
            <person name="Kuwahara H."/>
            <person name="Kozuka-Hata H."/>
            <person name="Shin-I T."/>
            <person name="Minakuchi Y."/>
            <person name="Ohishi K."/>
            <person name="Motoyama A."/>
            <person name="Aizu T."/>
            <person name="Enomoto A."/>
            <person name="Kondo K."/>
            <person name="Tanaka S."/>
            <person name="Hara Y."/>
            <person name="Koshikawa S."/>
            <person name="Sagara H."/>
            <person name="Miura T."/>
            <person name="Yokobori S."/>
            <person name="Miyagawa K."/>
            <person name="Suzuki Y."/>
            <person name="Kubo T."/>
            <person name="Oyama M."/>
            <person name="Kohara Y."/>
            <person name="Fujiyama A."/>
            <person name="Arakawa K."/>
            <person name="Katayama T."/>
            <person name="Toyoda A."/>
            <person name="Kunieda T."/>
        </authorList>
    </citation>
    <scope>NUCLEOTIDE SEQUENCE [LARGE SCALE GENOMIC DNA]</scope>
    <source>
        <strain evidence="1 2">YOKOZUNA-1</strain>
    </source>
</reference>
<dbReference type="AlphaFoldDB" id="A0A1D1VI60"/>
<name>A0A1D1VI60_RAMVA</name>
<evidence type="ECO:0000313" key="1">
    <source>
        <dbReference type="EMBL" id="GAV01302.1"/>
    </source>
</evidence>
<accession>A0A1D1VI60</accession>
<comment type="caution">
    <text evidence="1">The sequence shown here is derived from an EMBL/GenBank/DDBJ whole genome shotgun (WGS) entry which is preliminary data.</text>
</comment>
<sequence length="201" mass="22393">MDKADRRIPAFDDLSAATVHKLTIPSPIPVVKLFQVDSFMTKLQVIRVPESDVHMLNVALGITKPNGSGEFVLNNRTSQYQPCLERVSLTDDRIPYLIKQHHSRTSGIETHVVAAIAYIVDCIIVLDYTRELDEDETQVRCFLREIAGALADIIQYPESACRPPDIASEVTVTFHSNIPLPFSQCCAADAVEECRIITTNP</sequence>